<feature type="transmembrane region" description="Helical" evidence="1">
    <location>
        <begin position="61"/>
        <end position="79"/>
    </location>
</feature>
<keyword evidence="1" id="KW-1133">Transmembrane helix</keyword>
<dbReference type="RefSeq" id="WP_036074061.1">
    <property type="nucleotide sequence ID" value="NZ_SNZK01000002.1"/>
</dbReference>
<evidence type="ECO:0000313" key="2">
    <source>
        <dbReference type="EMBL" id="TDR54601.1"/>
    </source>
</evidence>
<feature type="transmembrane region" description="Helical" evidence="1">
    <location>
        <begin position="30"/>
        <end position="49"/>
    </location>
</feature>
<evidence type="ECO:0000256" key="1">
    <source>
        <dbReference type="SAM" id="Phobius"/>
    </source>
</evidence>
<organism evidence="2 3">
    <name type="scientific">Listeria rocourtiae</name>
    <dbReference type="NCBI Taxonomy" id="647910"/>
    <lineage>
        <taxon>Bacteria</taxon>
        <taxon>Bacillati</taxon>
        <taxon>Bacillota</taxon>
        <taxon>Bacilli</taxon>
        <taxon>Bacillales</taxon>
        <taxon>Listeriaceae</taxon>
        <taxon>Listeria</taxon>
    </lineage>
</organism>
<accession>A0A4R6ZPU1</accession>
<dbReference type="AlphaFoldDB" id="A0A4R6ZPU1"/>
<keyword evidence="3" id="KW-1185">Reference proteome</keyword>
<dbReference type="EMBL" id="SNZK01000002">
    <property type="protein sequence ID" value="TDR54601.1"/>
    <property type="molecule type" value="Genomic_DNA"/>
</dbReference>
<dbReference type="OrthoDB" id="9992115at2"/>
<name>A0A4R6ZPU1_9LIST</name>
<comment type="caution">
    <text evidence="2">The sequence shown here is derived from an EMBL/GenBank/DDBJ whole genome shotgun (WGS) entry which is preliminary data.</text>
</comment>
<sequence>MHKKVMFYSIFTILVVLLLMAFLMDWISGVALMIGILALLLLNILFGSLKNIRWGMIKMRRVVTILLTGVLTGSVAIPVKAEADSTDEVIYSDKQYANNYQYRNDLYVYKDSKRTKLLNKQRGIPRRHFS</sequence>
<evidence type="ECO:0000313" key="3">
    <source>
        <dbReference type="Proteomes" id="UP000295558"/>
    </source>
</evidence>
<proteinExistence type="predicted"/>
<gene>
    <name evidence="2" type="ORF">DFP96_102189</name>
</gene>
<feature type="transmembrane region" description="Helical" evidence="1">
    <location>
        <begin position="5"/>
        <end position="24"/>
    </location>
</feature>
<protein>
    <submittedName>
        <fullName evidence="2">Uncharacterized protein</fullName>
    </submittedName>
</protein>
<dbReference type="Proteomes" id="UP000295558">
    <property type="component" value="Unassembled WGS sequence"/>
</dbReference>
<keyword evidence="1" id="KW-0812">Transmembrane</keyword>
<reference evidence="2 3" key="1">
    <citation type="submission" date="2019-03" db="EMBL/GenBank/DDBJ databases">
        <title>Genomic Encyclopedia of Type Strains, Phase III (KMG-III): the genomes of soil and plant-associated and newly described type strains.</title>
        <authorList>
            <person name="Whitman W."/>
        </authorList>
    </citation>
    <scope>NUCLEOTIDE SEQUENCE [LARGE SCALE GENOMIC DNA]</scope>
    <source>
        <strain evidence="2 3">CECT 7972</strain>
    </source>
</reference>
<keyword evidence="1" id="KW-0472">Membrane</keyword>